<dbReference type="STRING" id="81479.RA876_07860"/>
<organism evidence="1 2">
    <name type="scientific">Rhodoferax antarcticus ANT.BR</name>
    <dbReference type="NCBI Taxonomy" id="1111071"/>
    <lineage>
        <taxon>Bacteria</taxon>
        <taxon>Pseudomonadati</taxon>
        <taxon>Pseudomonadota</taxon>
        <taxon>Betaproteobacteria</taxon>
        <taxon>Burkholderiales</taxon>
        <taxon>Comamonadaceae</taxon>
        <taxon>Rhodoferax</taxon>
    </lineage>
</organism>
<keyword evidence="2" id="KW-1185">Reference proteome</keyword>
<dbReference type="Proteomes" id="UP000185911">
    <property type="component" value="Unassembled WGS sequence"/>
</dbReference>
<reference evidence="1 2" key="1">
    <citation type="submission" date="2017-01" db="EMBL/GenBank/DDBJ databases">
        <title>Genome sequence of Rhodoferax antarcticus ANT.BR, a psychrophilic purple nonsulfur bacterium from an Antarctic microbial mat.</title>
        <authorList>
            <person name="Baker J."/>
            <person name="Riester C."/>
            <person name="Skinner B."/>
            <person name="Newell A."/>
            <person name="Swingley W."/>
            <person name="Madigan M."/>
            <person name="Jung D."/>
            <person name="Asao M."/>
            <person name="Chen M."/>
            <person name="Loughlin P."/>
            <person name="Pan H."/>
            <person name="Lin S."/>
            <person name="Li N."/>
            <person name="Shaw J."/>
            <person name="Prado M."/>
            <person name="Sherman C."/>
            <person name="Li X."/>
            <person name="Tang J."/>
            <person name="Blankenship R."/>
            <person name="Zhao T."/>
            <person name="Touchman J."/>
            <person name="Sattley M."/>
        </authorList>
    </citation>
    <scope>NUCLEOTIDE SEQUENCE [LARGE SCALE GENOMIC DNA]</scope>
    <source>
        <strain evidence="1 2">ANT.BR</strain>
    </source>
</reference>
<proteinExistence type="predicted"/>
<comment type="caution">
    <text evidence="1">The sequence shown here is derived from an EMBL/GenBank/DDBJ whole genome shotgun (WGS) entry which is preliminary data.</text>
</comment>
<name>A0A1Q8YF43_9BURK</name>
<dbReference type="AlphaFoldDB" id="A0A1Q8YF43"/>
<dbReference type="EMBL" id="MSYM01000013">
    <property type="protein sequence ID" value="OLP06519.1"/>
    <property type="molecule type" value="Genomic_DNA"/>
</dbReference>
<gene>
    <name evidence="1" type="ORF">BLL52_2755</name>
</gene>
<sequence>MIPEPDSASFEPYPHLTDAQHDLFDRMSEISEDCFCAGWIHDNEYSIWRVIALGDTSTGYPPMNPRLVRRCKQLANEIGGWIQWTVDGPQFAPMAHWLAMVAQHNDAGNAGSPAFKTTGTSIAP</sequence>
<protein>
    <submittedName>
        <fullName evidence="1">Uncharacterized protein</fullName>
    </submittedName>
</protein>
<accession>A0A1Q8YF43</accession>
<evidence type="ECO:0000313" key="1">
    <source>
        <dbReference type="EMBL" id="OLP06519.1"/>
    </source>
</evidence>
<evidence type="ECO:0000313" key="2">
    <source>
        <dbReference type="Proteomes" id="UP000185911"/>
    </source>
</evidence>